<feature type="transmembrane region" description="Helical" evidence="2">
    <location>
        <begin position="306"/>
        <end position="324"/>
    </location>
</feature>
<dbReference type="PANTHER" id="PTHR43044">
    <property type="match status" value="1"/>
</dbReference>
<feature type="transmembrane region" description="Helical" evidence="2">
    <location>
        <begin position="521"/>
        <end position="542"/>
    </location>
</feature>
<comment type="caution">
    <text evidence="3">The sequence shown here is derived from an EMBL/GenBank/DDBJ whole genome shotgun (WGS) entry which is preliminary data.</text>
</comment>
<evidence type="ECO:0000313" key="3">
    <source>
        <dbReference type="EMBL" id="CAL2088982.1"/>
    </source>
</evidence>
<organism evidence="3 4">
    <name type="scientific">Tenacibaculum platacis</name>
    <dbReference type="NCBI Taxonomy" id="3137852"/>
    <lineage>
        <taxon>Bacteria</taxon>
        <taxon>Pseudomonadati</taxon>
        <taxon>Bacteroidota</taxon>
        <taxon>Flavobacteriia</taxon>
        <taxon>Flavobacteriales</taxon>
        <taxon>Flavobacteriaceae</taxon>
        <taxon>Tenacibaculum</taxon>
    </lineage>
</organism>
<keyword evidence="2" id="KW-0812">Transmembrane</keyword>
<feature type="transmembrane region" description="Helical" evidence="2">
    <location>
        <begin position="458"/>
        <end position="478"/>
    </location>
</feature>
<keyword evidence="2" id="KW-1133">Transmembrane helix</keyword>
<feature type="transmembrane region" description="Helical" evidence="2">
    <location>
        <begin position="345"/>
        <end position="365"/>
    </location>
</feature>
<sequence>MYQFSGKLKMVAIVLMAVGLLGTVISFMNAPSSLEEAKARLAAQEASHHGGHGASHGDDTHHVDAGHKTEDKHSADHKETKADGHDNEKVSDHVKHEVGEHATETVADHAKHAGDTLVNETNKEHAEHIKDSTHAKETVAEHTDHVVGSHGDETVKEHKAHTEKTDAAHADKKDDHHAESDAHHADAGHHGDHHAEHAFHQMQNRPWSAVYVSLLFFLGITLLVFAFYAAQRVAQAGWSIALFRVMEAITANIHYVSVIMLVFIILTVMHFNHLFPWMAEGTFTLGHENYDPIVDGKKWFMNVPGWVIRSIFYLLAWNGFRYIIRKKSIQQDNGDLKLHKNLYNLSVGFVVVFMITESMMSWDWIMGIDPHWFSTLFGWYVLATFLVSALTVICLVTLYLRAKGHLPMVNDSHIHDLAKFMFGFSVFWTYLWFAQFMLIWYADMPEETVYYALRFKEYIVPFIGMLALNFIFPILLLINSDFKTVPWILVIGGLFILVGHYVDLFVMIMPGTVGGQWGFGIGEISAFLFFLGLFIFATFTAFSKADPVAKGNPFLHESETHHYYIIEHRGEDNDAHH</sequence>
<name>A0ABP1EP74_9FLAO</name>
<reference evidence="3 4" key="1">
    <citation type="submission" date="2024-05" db="EMBL/GenBank/DDBJ databases">
        <authorList>
            <person name="Duchaud E."/>
        </authorList>
    </citation>
    <scope>NUCLEOTIDE SEQUENCE [LARGE SCALE GENOMIC DNA]</scope>
    <source>
        <strain evidence="3">Ena-SAMPLE-TAB-13-05-2024-13:56:06:370-140302</strain>
    </source>
</reference>
<evidence type="ECO:0000256" key="1">
    <source>
        <dbReference type="SAM" id="MobiDB-lite"/>
    </source>
</evidence>
<feature type="transmembrane region" description="Helical" evidence="2">
    <location>
        <begin position="420"/>
        <end position="442"/>
    </location>
</feature>
<evidence type="ECO:0000313" key="4">
    <source>
        <dbReference type="Proteomes" id="UP001497416"/>
    </source>
</evidence>
<keyword evidence="4" id="KW-1185">Reference proteome</keyword>
<evidence type="ECO:0000256" key="2">
    <source>
        <dbReference type="SAM" id="Phobius"/>
    </source>
</evidence>
<gene>
    <name evidence="3" type="ORF">T190607A01A_30228</name>
</gene>
<dbReference type="PANTHER" id="PTHR43044:SF1">
    <property type="entry name" value="QUINOL:CYTOCHROME C OXIDOREDUCTASE QUINONE-BINDING SUBUNIT 2"/>
    <property type="match status" value="1"/>
</dbReference>
<feature type="transmembrane region" description="Helical" evidence="2">
    <location>
        <begin position="209"/>
        <end position="230"/>
    </location>
</feature>
<feature type="region of interest" description="Disordered" evidence="1">
    <location>
        <begin position="39"/>
        <end position="91"/>
    </location>
</feature>
<feature type="transmembrane region" description="Helical" evidence="2">
    <location>
        <begin position="485"/>
        <end position="509"/>
    </location>
</feature>
<feature type="region of interest" description="Disordered" evidence="1">
    <location>
        <begin position="146"/>
        <end position="197"/>
    </location>
</feature>
<feature type="transmembrane region" description="Helical" evidence="2">
    <location>
        <begin position="377"/>
        <end position="400"/>
    </location>
</feature>
<feature type="compositionally biased region" description="Basic and acidic residues" evidence="1">
    <location>
        <begin position="55"/>
        <end position="91"/>
    </location>
</feature>
<dbReference type="EMBL" id="CAXIXY010000005">
    <property type="protein sequence ID" value="CAL2088982.1"/>
    <property type="molecule type" value="Genomic_DNA"/>
</dbReference>
<proteinExistence type="predicted"/>
<accession>A0ABP1EP74</accession>
<dbReference type="RefSeq" id="WP_348712609.1">
    <property type="nucleotide sequence ID" value="NZ_CAXIXY010000005.1"/>
</dbReference>
<keyword evidence="2" id="KW-0472">Membrane</keyword>
<dbReference type="Proteomes" id="UP001497416">
    <property type="component" value="Unassembled WGS sequence"/>
</dbReference>
<protein>
    <submittedName>
        <fullName evidence="3">Quinol:cytochrome c oxidoreductase quinone-binding subunit 2</fullName>
    </submittedName>
</protein>
<feature type="transmembrane region" description="Helical" evidence="2">
    <location>
        <begin position="251"/>
        <end position="271"/>
    </location>
</feature>